<comment type="caution">
    <text evidence="1">The sequence shown here is derived from an EMBL/GenBank/DDBJ whole genome shotgun (WGS) entry which is preliminary data.</text>
</comment>
<evidence type="ECO:0000313" key="1">
    <source>
        <dbReference type="EMBL" id="CAG8755364.1"/>
    </source>
</evidence>
<gene>
    <name evidence="1" type="ORF">ALEPTO_LOCUS13459</name>
</gene>
<organism evidence="1 2">
    <name type="scientific">Ambispora leptoticha</name>
    <dbReference type="NCBI Taxonomy" id="144679"/>
    <lineage>
        <taxon>Eukaryota</taxon>
        <taxon>Fungi</taxon>
        <taxon>Fungi incertae sedis</taxon>
        <taxon>Mucoromycota</taxon>
        <taxon>Glomeromycotina</taxon>
        <taxon>Glomeromycetes</taxon>
        <taxon>Archaeosporales</taxon>
        <taxon>Ambisporaceae</taxon>
        <taxon>Ambispora</taxon>
    </lineage>
</organism>
<sequence>IKDINSDEVAESISSMMVAPIDIPEYANVNDLDNPDDDAHSYVEENWHLFEQA</sequence>
<feature type="non-terminal residue" evidence="1">
    <location>
        <position position="1"/>
    </location>
</feature>
<proteinExistence type="predicted"/>
<dbReference type="EMBL" id="CAJVPS010043166">
    <property type="protein sequence ID" value="CAG8755364.1"/>
    <property type="molecule type" value="Genomic_DNA"/>
</dbReference>
<evidence type="ECO:0000313" key="2">
    <source>
        <dbReference type="Proteomes" id="UP000789508"/>
    </source>
</evidence>
<accession>A0A9N9IX95</accession>
<protein>
    <submittedName>
        <fullName evidence="1">5316_t:CDS:1</fullName>
    </submittedName>
</protein>
<dbReference type="Proteomes" id="UP000789508">
    <property type="component" value="Unassembled WGS sequence"/>
</dbReference>
<name>A0A9N9IX95_9GLOM</name>
<keyword evidence="2" id="KW-1185">Reference proteome</keyword>
<reference evidence="1" key="1">
    <citation type="submission" date="2021-06" db="EMBL/GenBank/DDBJ databases">
        <authorList>
            <person name="Kallberg Y."/>
            <person name="Tangrot J."/>
            <person name="Rosling A."/>
        </authorList>
    </citation>
    <scope>NUCLEOTIDE SEQUENCE</scope>
    <source>
        <strain evidence="1">FL130A</strain>
    </source>
</reference>
<dbReference type="AlphaFoldDB" id="A0A9N9IX95"/>
<feature type="non-terminal residue" evidence="1">
    <location>
        <position position="53"/>
    </location>
</feature>